<evidence type="ECO:0000256" key="2">
    <source>
        <dbReference type="ARBA" id="ARBA00008435"/>
    </source>
</evidence>
<feature type="zinc finger region" description="C3H1-type" evidence="12">
    <location>
        <begin position="87"/>
        <end position="114"/>
    </location>
</feature>
<dbReference type="InterPro" id="IPR002464">
    <property type="entry name" value="DNA/RNA_helicase_DEAH_CS"/>
</dbReference>
<dbReference type="PROSITE" id="PS51193">
    <property type="entry name" value="HELICASE_ATP_BIND_2"/>
    <property type="match status" value="1"/>
</dbReference>
<dbReference type="InterPro" id="IPR034181">
    <property type="entry name" value="Cwc2_RRM"/>
</dbReference>
<dbReference type="InterPro" id="IPR032297">
    <property type="entry name" value="Torus"/>
</dbReference>
<keyword evidence="12" id="KW-0863">Zinc-finger</keyword>
<dbReference type="SMART" id="SM00360">
    <property type="entry name" value="RRM"/>
    <property type="match status" value="1"/>
</dbReference>
<comment type="similarity">
    <text evidence="2">Belongs to the DEAD box helicase family. DEAH subfamily. DDX11/CHL1 sub-subfamily.</text>
</comment>
<dbReference type="InterPro" id="IPR014013">
    <property type="entry name" value="Helic_SF1/SF2_ATP-bd_DinG/Rad3"/>
</dbReference>
<evidence type="ECO:0000259" key="15">
    <source>
        <dbReference type="PROSITE" id="PS50103"/>
    </source>
</evidence>
<evidence type="ECO:0000256" key="11">
    <source>
        <dbReference type="PROSITE-ProRule" id="PRU00176"/>
    </source>
</evidence>
<keyword evidence="12" id="KW-0862">Zinc</keyword>
<keyword evidence="11" id="KW-0694">RNA-binding</keyword>
<dbReference type="GO" id="GO:0008270">
    <property type="term" value="F:zinc ion binding"/>
    <property type="evidence" value="ECO:0007669"/>
    <property type="project" value="UniProtKB-KW"/>
</dbReference>
<evidence type="ECO:0000256" key="1">
    <source>
        <dbReference type="ARBA" id="ARBA00001966"/>
    </source>
</evidence>
<feature type="region of interest" description="Disordered" evidence="13">
    <location>
        <begin position="479"/>
        <end position="520"/>
    </location>
</feature>
<keyword evidence="6" id="KW-0347">Helicase</keyword>
<dbReference type="GO" id="GO:0003723">
    <property type="term" value="F:RNA binding"/>
    <property type="evidence" value="ECO:0007669"/>
    <property type="project" value="UniProtKB-UniRule"/>
</dbReference>
<dbReference type="PROSITE" id="PS50103">
    <property type="entry name" value="ZF_C3H1"/>
    <property type="match status" value="1"/>
</dbReference>
<dbReference type="GO" id="GO:0003677">
    <property type="term" value="F:DNA binding"/>
    <property type="evidence" value="ECO:0007669"/>
    <property type="project" value="InterPro"/>
</dbReference>
<keyword evidence="4" id="KW-0547">Nucleotide-binding</keyword>
<proteinExistence type="inferred from homology"/>
<dbReference type="OrthoDB" id="267079at2759"/>
<evidence type="ECO:0000256" key="6">
    <source>
        <dbReference type="ARBA" id="ARBA00022806"/>
    </source>
</evidence>
<keyword evidence="18" id="KW-1185">Reference proteome</keyword>
<dbReference type="InterPro" id="IPR010614">
    <property type="entry name" value="RAD3-like_helicase_DEAD"/>
</dbReference>
<dbReference type="CDD" id="cd12360">
    <property type="entry name" value="RRM_cwf2"/>
    <property type="match status" value="1"/>
</dbReference>
<evidence type="ECO:0000256" key="5">
    <source>
        <dbReference type="ARBA" id="ARBA00022801"/>
    </source>
</evidence>
<feature type="domain" description="Helicase ATP-binding" evidence="16">
    <location>
        <begin position="317"/>
        <end position="657"/>
    </location>
</feature>
<dbReference type="SUPFAM" id="SSF54928">
    <property type="entry name" value="RNA-binding domain, RBD"/>
    <property type="match status" value="1"/>
</dbReference>
<dbReference type="EMBL" id="JWZX01002555">
    <property type="protein sequence ID" value="KOO28545.1"/>
    <property type="molecule type" value="Genomic_DNA"/>
</dbReference>
<feature type="compositionally biased region" description="Low complexity" evidence="13">
    <location>
        <begin position="280"/>
        <end position="298"/>
    </location>
</feature>
<keyword evidence="7" id="KW-0067">ATP-binding</keyword>
<dbReference type="InterPro" id="IPR027417">
    <property type="entry name" value="P-loop_NTPase"/>
</dbReference>
<evidence type="ECO:0000256" key="10">
    <source>
        <dbReference type="ARBA" id="ARBA00023235"/>
    </source>
</evidence>
<evidence type="ECO:0000259" key="16">
    <source>
        <dbReference type="PROSITE" id="PS51193"/>
    </source>
</evidence>
<dbReference type="Gene3D" id="3.30.70.330">
    <property type="match status" value="1"/>
</dbReference>
<dbReference type="Proteomes" id="UP000037460">
    <property type="component" value="Unassembled WGS sequence"/>
</dbReference>
<feature type="domain" description="C3H1-type" evidence="15">
    <location>
        <begin position="87"/>
        <end position="114"/>
    </location>
</feature>
<dbReference type="Pfam" id="PF13307">
    <property type="entry name" value="Helicase_C_2"/>
    <property type="match status" value="1"/>
</dbReference>
<evidence type="ECO:0000256" key="7">
    <source>
        <dbReference type="ARBA" id="ARBA00022840"/>
    </source>
</evidence>
<protein>
    <submittedName>
        <fullName evidence="17">Pre-mRNA-splicing factor</fullName>
    </submittedName>
</protein>
<dbReference type="CDD" id="cd18788">
    <property type="entry name" value="SF2_C_XPD"/>
    <property type="match status" value="1"/>
</dbReference>
<dbReference type="GO" id="GO:0006139">
    <property type="term" value="P:nucleobase-containing compound metabolic process"/>
    <property type="evidence" value="ECO:0007669"/>
    <property type="project" value="InterPro"/>
</dbReference>
<dbReference type="GO" id="GO:0016818">
    <property type="term" value="F:hydrolase activity, acting on acid anhydrides, in phosphorus-containing anhydrides"/>
    <property type="evidence" value="ECO:0007669"/>
    <property type="project" value="InterPro"/>
</dbReference>
<dbReference type="InterPro" id="IPR006554">
    <property type="entry name" value="Helicase-like_DEXD_c2"/>
</dbReference>
<dbReference type="PROSITE" id="PS00690">
    <property type="entry name" value="DEAH_ATP_HELICASE"/>
    <property type="match status" value="1"/>
</dbReference>
<dbReference type="GO" id="GO:0005634">
    <property type="term" value="C:nucleus"/>
    <property type="evidence" value="ECO:0007669"/>
    <property type="project" value="TreeGrafter"/>
</dbReference>
<evidence type="ECO:0000313" key="17">
    <source>
        <dbReference type="EMBL" id="KOO28545.1"/>
    </source>
</evidence>
<evidence type="ECO:0000256" key="12">
    <source>
        <dbReference type="PROSITE-ProRule" id="PRU00723"/>
    </source>
</evidence>
<keyword evidence="10" id="KW-0413">Isomerase</keyword>
<evidence type="ECO:0000256" key="9">
    <source>
        <dbReference type="ARBA" id="ARBA00023014"/>
    </source>
</evidence>
<dbReference type="PANTHER" id="PTHR11472">
    <property type="entry name" value="DNA REPAIR DEAD HELICASE RAD3/XP-D SUBFAMILY MEMBER"/>
    <property type="match status" value="1"/>
</dbReference>
<name>A0A0M0JPY0_9EUKA</name>
<sequence>MDYGHIAPVYQDARRTGDGLVTPVVPDRPARVQVEQLRKLQQVEHAGEFNIWYGKYMGESSYEKAARASTRVCLETDAGLTRADYTSNTNYICLHFARGCCVYGKDCTFRHCAPTEEDESSADAPHDIFGRDRHGSFRDDMGGVGTWTKDCKTLYVGRMCARPSEEAMTEILVRHMGEFGRIESCRVLRGKGCGFVTYHLRATAEFAKEAMAEQTLDHDEQINVRWAYDDPNPRAQAVRLRNSAQQMLAAMEAKGHLSSGAAAYPEDFPTPDEADEADEPGAAGSAEYEAAAGGASVAKRARVSEPVPMTREPTAPDEHPFGFPFPPYACQLDFMRSLYQCLDDGGIGVFESPTGTGKSLSLVCGALRWLQDQQRREERLLEEKLAASEADAEDWVDNWYTDMKLSRLQRRSSALAEKRELAQVVGEVRKTAYAKQLGVVSLGSRKALCTNEAVRGAPGGAERVNELCLDLQSKAAKAKRATGKGNEGAAADRTTREGDRGLGGDGGGAGCPLHRPRDAANKEARQAVTDSALLAPRDVEELGALGRREGCCAYYAARDALPDAQLVLLPYASLLHAGTRESLGLSLRRSVVIVDEAHNLIDTINDTHSVTLTARQLSEVSAQLAQYAEKYHARLKPTNRLCVQQLLQVVRALRAALQPAAAGAPRVGGGGGSGEVTERIVRLNEFLSALRVDHLNLFDLTAFCEGSQIARKLRGFADAELDELGRLLLSLAASVPDGIVVFLPSFGYEEQVGGALLLSIVGGKMSEGINFSDGLGRCVVMVGLPFANPSELTLQERWAHLDATHGVGAGREYYTNLCLKAVNQSIGRAIRHIGDYATIVLADSRFGKASIRQRLPQWIGSQLRTAVSHQQALSAIESFFGGRAAEQRSIEARRRARARGEEL</sequence>
<dbReference type="PROSITE" id="PS50102">
    <property type="entry name" value="RRM"/>
    <property type="match status" value="1"/>
</dbReference>
<comment type="caution">
    <text evidence="17">The sequence shown here is derived from an EMBL/GenBank/DDBJ whole genome shotgun (WGS) entry which is preliminary data.</text>
</comment>
<dbReference type="GO" id="GO:0005524">
    <property type="term" value="F:ATP binding"/>
    <property type="evidence" value="ECO:0007669"/>
    <property type="project" value="UniProtKB-KW"/>
</dbReference>
<dbReference type="InterPro" id="IPR000571">
    <property type="entry name" value="Znf_CCCH"/>
</dbReference>
<dbReference type="InterPro" id="IPR035979">
    <property type="entry name" value="RBD_domain_sf"/>
</dbReference>
<gene>
    <name evidence="17" type="ORF">Ctob_014428</name>
</gene>
<feature type="compositionally biased region" description="Acidic residues" evidence="13">
    <location>
        <begin position="269"/>
        <end position="279"/>
    </location>
</feature>
<dbReference type="Pfam" id="PF00076">
    <property type="entry name" value="RRM_1"/>
    <property type="match status" value="1"/>
</dbReference>
<dbReference type="SMART" id="SM00491">
    <property type="entry name" value="HELICc2"/>
    <property type="match status" value="1"/>
</dbReference>
<comment type="cofactor">
    <cofactor evidence="1">
        <name>[4Fe-4S] cluster</name>
        <dbReference type="ChEBI" id="CHEBI:49883"/>
    </cofactor>
</comment>
<dbReference type="SUPFAM" id="SSF52540">
    <property type="entry name" value="P-loop containing nucleoside triphosphate hydrolases"/>
    <property type="match status" value="1"/>
</dbReference>
<feature type="region of interest" description="Disordered" evidence="13">
    <location>
        <begin position="261"/>
        <end position="320"/>
    </location>
</feature>
<keyword evidence="3 12" id="KW-0479">Metal-binding</keyword>
<feature type="domain" description="RRM" evidence="14">
    <location>
        <begin position="152"/>
        <end position="229"/>
    </location>
</feature>
<evidence type="ECO:0000256" key="4">
    <source>
        <dbReference type="ARBA" id="ARBA00022741"/>
    </source>
</evidence>
<evidence type="ECO:0000256" key="13">
    <source>
        <dbReference type="SAM" id="MobiDB-lite"/>
    </source>
</evidence>
<keyword evidence="8" id="KW-0408">Iron</keyword>
<feature type="compositionally biased region" description="Basic and acidic residues" evidence="13">
    <location>
        <begin position="493"/>
        <end position="502"/>
    </location>
</feature>
<dbReference type="InterPro" id="IPR045028">
    <property type="entry name" value="DinG/Rad3-like"/>
</dbReference>
<dbReference type="Pfam" id="PF16131">
    <property type="entry name" value="Torus"/>
    <property type="match status" value="1"/>
</dbReference>
<dbReference type="InterPro" id="IPR000504">
    <property type="entry name" value="RRM_dom"/>
</dbReference>
<dbReference type="InterPro" id="IPR012677">
    <property type="entry name" value="Nucleotide-bd_a/b_plait_sf"/>
</dbReference>
<accession>A0A0M0JPY0</accession>
<dbReference type="GO" id="GO:0051536">
    <property type="term" value="F:iron-sulfur cluster binding"/>
    <property type="evidence" value="ECO:0007669"/>
    <property type="project" value="UniProtKB-KW"/>
</dbReference>
<dbReference type="PANTHER" id="PTHR11472:SF41">
    <property type="entry name" value="ATP-DEPENDENT DNA HELICASE DDX11-RELATED"/>
    <property type="match status" value="1"/>
</dbReference>
<keyword evidence="9" id="KW-0411">Iron-sulfur</keyword>
<dbReference type="InterPro" id="IPR006555">
    <property type="entry name" value="ATP-dep_Helicase_C"/>
</dbReference>
<evidence type="ECO:0000313" key="18">
    <source>
        <dbReference type="Proteomes" id="UP000037460"/>
    </source>
</evidence>
<keyword evidence="5" id="KW-0378">Hydrolase</keyword>
<evidence type="ECO:0000256" key="8">
    <source>
        <dbReference type="ARBA" id="ARBA00023004"/>
    </source>
</evidence>
<dbReference type="Pfam" id="PF06733">
    <property type="entry name" value="DEAD_2"/>
    <property type="match status" value="1"/>
</dbReference>
<dbReference type="GO" id="GO:0003678">
    <property type="term" value="F:DNA helicase activity"/>
    <property type="evidence" value="ECO:0007669"/>
    <property type="project" value="InterPro"/>
</dbReference>
<reference evidence="18" key="1">
    <citation type="journal article" date="2015" name="PLoS Genet.">
        <title>Genome Sequence and Transcriptome Analyses of Chrysochromulina tobin: Metabolic Tools for Enhanced Algal Fitness in the Prominent Order Prymnesiales (Haptophyceae).</title>
        <authorList>
            <person name="Hovde B.T."/>
            <person name="Deodato C.R."/>
            <person name="Hunsperger H.M."/>
            <person name="Ryken S.A."/>
            <person name="Yost W."/>
            <person name="Jha R.K."/>
            <person name="Patterson J."/>
            <person name="Monnat R.J. Jr."/>
            <person name="Barlow S.B."/>
            <person name="Starkenburg S.R."/>
            <person name="Cattolico R.A."/>
        </authorList>
    </citation>
    <scope>NUCLEOTIDE SEQUENCE</scope>
    <source>
        <strain evidence="18">CCMP291</strain>
    </source>
</reference>
<evidence type="ECO:0000256" key="3">
    <source>
        <dbReference type="ARBA" id="ARBA00022723"/>
    </source>
</evidence>
<dbReference type="SMART" id="SM00488">
    <property type="entry name" value="DEXDc2"/>
    <property type="match status" value="1"/>
</dbReference>
<dbReference type="GO" id="GO:0034085">
    <property type="term" value="P:establishment of sister chromatid cohesion"/>
    <property type="evidence" value="ECO:0007669"/>
    <property type="project" value="TreeGrafter"/>
</dbReference>
<evidence type="ECO:0000259" key="14">
    <source>
        <dbReference type="PROSITE" id="PS50102"/>
    </source>
</evidence>
<dbReference type="Gene3D" id="3.40.50.300">
    <property type="entry name" value="P-loop containing nucleotide triphosphate hydrolases"/>
    <property type="match status" value="2"/>
</dbReference>
<dbReference type="AlphaFoldDB" id="A0A0M0JPY0"/>
<organism evidence="17 18">
    <name type="scientific">Chrysochromulina tobinii</name>
    <dbReference type="NCBI Taxonomy" id="1460289"/>
    <lineage>
        <taxon>Eukaryota</taxon>
        <taxon>Haptista</taxon>
        <taxon>Haptophyta</taxon>
        <taxon>Prymnesiophyceae</taxon>
        <taxon>Prymnesiales</taxon>
        <taxon>Chrysochromulinaceae</taxon>
        <taxon>Chrysochromulina</taxon>
    </lineage>
</organism>